<feature type="compositionally biased region" description="Basic and acidic residues" evidence="1">
    <location>
        <begin position="50"/>
        <end position="75"/>
    </location>
</feature>
<evidence type="ECO:0000313" key="2">
    <source>
        <dbReference type="EMBL" id="KAK6626615.1"/>
    </source>
</evidence>
<gene>
    <name evidence="2" type="ORF">RUM44_009091</name>
</gene>
<proteinExistence type="predicted"/>
<evidence type="ECO:0000256" key="1">
    <source>
        <dbReference type="SAM" id="MobiDB-lite"/>
    </source>
</evidence>
<organism evidence="2 3">
    <name type="scientific">Polyplax serrata</name>
    <name type="common">Common mouse louse</name>
    <dbReference type="NCBI Taxonomy" id="468196"/>
    <lineage>
        <taxon>Eukaryota</taxon>
        <taxon>Metazoa</taxon>
        <taxon>Ecdysozoa</taxon>
        <taxon>Arthropoda</taxon>
        <taxon>Hexapoda</taxon>
        <taxon>Insecta</taxon>
        <taxon>Pterygota</taxon>
        <taxon>Neoptera</taxon>
        <taxon>Paraneoptera</taxon>
        <taxon>Psocodea</taxon>
        <taxon>Troctomorpha</taxon>
        <taxon>Phthiraptera</taxon>
        <taxon>Anoplura</taxon>
        <taxon>Polyplacidae</taxon>
        <taxon>Polyplax</taxon>
    </lineage>
</organism>
<protein>
    <submittedName>
        <fullName evidence="2">Uncharacterized protein</fullName>
    </submittedName>
</protein>
<comment type="caution">
    <text evidence="2">The sequence shown here is derived from an EMBL/GenBank/DDBJ whole genome shotgun (WGS) entry which is preliminary data.</text>
</comment>
<dbReference type="EMBL" id="JAWJWF010000045">
    <property type="protein sequence ID" value="KAK6626615.1"/>
    <property type="molecule type" value="Genomic_DNA"/>
</dbReference>
<accession>A0ABR1ARR5</accession>
<feature type="region of interest" description="Disordered" evidence="1">
    <location>
        <begin position="48"/>
        <end position="103"/>
    </location>
</feature>
<sequence>MIGRIVEFFRPPNKAGWSFSDLVCNMKYHEVQDTIKQGSESFQMQGIWETKGEREDKNKEIEKAETFCHESAPKEKTKRKRPEVAEESRKDPHFLPGHPNSYP</sequence>
<feature type="compositionally biased region" description="Basic and acidic residues" evidence="1">
    <location>
        <begin position="82"/>
        <end position="93"/>
    </location>
</feature>
<keyword evidence="3" id="KW-1185">Reference proteome</keyword>
<name>A0ABR1ARR5_POLSC</name>
<reference evidence="2 3" key="1">
    <citation type="submission" date="2023-09" db="EMBL/GenBank/DDBJ databases">
        <title>Genomes of two closely related lineages of the louse Polyplax serrata with different host specificities.</title>
        <authorList>
            <person name="Martinu J."/>
            <person name="Tarabai H."/>
            <person name="Stefka J."/>
            <person name="Hypsa V."/>
        </authorList>
    </citation>
    <scope>NUCLEOTIDE SEQUENCE [LARGE SCALE GENOMIC DNA]</scope>
    <source>
        <strain evidence="2">98ZLc_SE</strain>
    </source>
</reference>
<evidence type="ECO:0000313" key="3">
    <source>
        <dbReference type="Proteomes" id="UP001359485"/>
    </source>
</evidence>
<dbReference type="Proteomes" id="UP001359485">
    <property type="component" value="Unassembled WGS sequence"/>
</dbReference>